<evidence type="ECO:0000256" key="2">
    <source>
        <dbReference type="ARBA" id="ARBA00022801"/>
    </source>
</evidence>
<dbReference type="InterPro" id="IPR051093">
    <property type="entry name" value="Neuroligin/BSAL"/>
</dbReference>
<feature type="non-terminal residue" evidence="5">
    <location>
        <position position="1"/>
    </location>
</feature>
<proteinExistence type="inferred from homology"/>
<keyword evidence="6" id="KW-1185">Reference proteome</keyword>
<name>A0ABD0LR21_9CAEN</name>
<dbReference type="InterPro" id="IPR002018">
    <property type="entry name" value="CarbesteraseB"/>
</dbReference>
<evidence type="ECO:0000256" key="3">
    <source>
        <dbReference type="RuleBase" id="RU361235"/>
    </source>
</evidence>
<dbReference type="EC" id="3.1.1.-" evidence="3"/>
<feature type="domain" description="Carboxylesterase type B" evidence="4">
    <location>
        <begin position="31"/>
        <end position="478"/>
    </location>
</feature>
<comment type="caution">
    <text evidence="5">The sequence shown here is derived from an EMBL/GenBank/DDBJ whole genome shotgun (WGS) entry which is preliminary data.</text>
</comment>
<evidence type="ECO:0000256" key="1">
    <source>
        <dbReference type="ARBA" id="ARBA00005964"/>
    </source>
</evidence>
<reference evidence="5 6" key="1">
    <citation type="journal article" date="2023" name="Sci. Data">
        <title>Genome assembly of the Korean intertidal mud-creeper Batillaria attramentaria.</title>
        <authorList>
            <person name="Patra A.K."/>
            <person name="Ho P.T."/>
            <person name="Jun S."/>
            <person name="Lee S.J."/>
            <person name="Kim Y."/>
            <person name="Won Y.J."/>
        </authorList>
    </citation>
    <scope>NUCLEOTIDE SEQUENCE [LARGE SCALE GENOMIC DNA]</scope>
    <source>
        <strain evidence="5">Wonlab-2016</strain>
    </source>
</reference>
<dbReference type="SUPFAM" id="SSF53474">
    <property type="entry name" value="alpha/beta-Hydrolases"/>
    <property type="match status" value="1"/>
</dbReference>
<comment type="similarity">
    <text evidence="1 3">Belongs to the type-B carboxylesterase/lipase family.</text>
</comment>
<dbReference type="InterPro" id="IPR019826">
    <property type="entry name" value="Carboxylesterase_B_AS"/>
</dbReference>
<dbReference type="PROSITE" id="PS00122">
    <property type="entry name" value="CARBOXYLESTERASE_B_1"/>
    <property type="match status" value="1"/>
</dbReference>
<dbReference type="InterPro" id="IPR029058">
    <property type="entry name" value="AB_hydrolase_fold"/>
</dbReference>
<dbReference type="Pfam" id="PF00135">
    <property type="entry name" value="COesterase"/>
    <property type="match status" value="1"/>
</dbReference>
<dbReference type="AlphaFoldDB" id="A0ABD0LR21"/>
<dbReference type="Proteomes" id="UP001519460">
    <property type="component" value="Unassembled WGS sequence"/>
</dbReference>
<dbReference type="EMBL" id="JACVVK020000031">
    <property type="protein sequence ID" value="KAK7501447.1"/>
    <property type="molecule type" value="Genomic_DNA"/>
</dbReference>
<feature type="non-terminal residue" evidence="5">
    <location>
        <position position="518"/>
    </location>
</feature>
<accession>A0ABD0LR21</accession>
<dbReference type="PANTHER" id="PTHR43903">
    <property type="entry name" value="NEUROLIGIN"/>
    <property type="match status" value="1"/>
</dbReference>
<feature type="chain" id="PRO_5044527771" description="Carboxylic ester hydrolase" evidence="3">
    <location>
        <begin position="21"/>
        <end position="518"/>
    </location>
</feature>
<dbReference type="Gene3D" id="3.40.50.1820">
    <property type="entry name" value="alpha/beta hydrolase"/>
    <property type="match status" value="1"/>
</dbReference>
<dbReference type="GO" id="GO:0016787">
    <property type="term" value="F:hydrolase activity"/>
    <property type="evidence" value="ECO:0007669"/>
    <property type="project" value="UniProtKB-KW"/>
</dbReference>
<keyword evidence="3" id="KW-0732">Signal</keyword>
<evidence type="ECO:0000259" key="4">
    <source>
        <dbReference type="Pfam" id="PF00135"/>
    </source>
</evidence>
<feature type="signal peptide" evidence="3">
    <location>
        <begin position="1"/>
        <end position="20"/>
    </location>
</feature>
<evidence type="ECO:0000313" key="5">
    <source>
        <dbReference type="EMBL" id="KAK7501447.1"/>
    </source>
</evidence>
<sequence length="518" mass="57535">VHQHVNIAHVLHVLPAPCAALTTPLVRKTVCQHGHHSKHKYPVMVFVHGGSYQNGMGAMMDGDMLATYDVIVVTFNYRLGALGFLSAPDSPFTGNYGMLDQVAALKWVKDNIHNFGGDPDRITIDGHSAGGCSVGLLMLSPLAKGLFTGVIQQSGSPFAHWAVSRHPSSPNLYFKVFVTALGCSGNSTASQLKRCLQNVPTEVVEEIIMNEPDGETALVLLKHVGLTPYCEKTLDLSRVVPPFRPVVDGHFLPELPEVLAAKGEVTGHHMLTGATRDEGMIAAIPLVKRYKLEGFEGTQKLVALMNCFRGDLPQVQGIVESILEAYAEWPYNMNDEEIKKHFSEIVGDYFIVAPTHKAASVMAALNLTVFVYNYEYRSNLDPWEGVIHGAEVFYLAGAPLKGHANHRYDESDKHMSRLLLTLWSNFVKNGLPSLVPLENFHMPRFSLGQHAYTRFYSSERTPTMSVGHDLRADKLAFWNRRVPEMYQRQLDELAKYPPAGTVFRRQGNFIRNSSGQRL</sequence>
<evidence type="ECO:0000313" key="6">
    <source>
        <dbReference type="Proteomes" id="UP001519460"/>
    </source>
</evidence>
<gene>
    <name evidence="5" type="ORF">BaRGS_00007251</name>
</gene>
<organism evidence="5 6">
    <name type="scientific">Batillaria attramentaria</name>
    <dbReference type="NCBI Taxonomy" id="370345"/>
    <lineage>
        <taxon>Eukaryota</taxon>
        <taxon>Metazoa</taxon>
        <taxon>Spiralia</taxon>
        <taxon>Lophotrochozoa</taxon>
        <taxon>Mollusca</taxon>
        <taxon>Gastropoda</taxon>
        <taxon>Caenogastropoda</taxon>
        <taxon>Sorbeoconcha</taxon>
        <taxon>Cerithioidea</taxon>
        <taxon>Batillariidae</taxon>
        <taxon>Batillaria</taxon>
    </lineage>
</organism>
<protein>
    <recommendedName>
        <fullName evidence="3">Carboxylic ester hydrolase</fullName>
        <ecNumber evidence="3">3.1.1.-</ecNumber>
    </recommendedName>
</protein>
<keyword evidence="2 3" id="KW-0378">Hydrolase</keyword>